<dbReference type="PROSITE" id="PS51257">
    <property type="entry name" value="PROKAR_LIPOPROTEIN"/>
    <property type="match status" value="1"/>
</dbReference>
<proteinExistence type="predicted"/>
<comment type="caution">
    <text evidence="1">The sequence shown here is derived from an EMBL/GenBank/DDBJ whole genome shotgun (WGS) entry which is preliminary data.</text>
</comment>
<reference evidence="1" key="1">
    <citation type="submission" date="2022-09" db="EMBL/GenBank/DDBJ databases">
        <title>Intensive care unit water sources are persistently colonized with multi-drug resistant bacteria and are the site of extensive horizontal gene transfer of antibiotic resistance genes.</title>
        <authorList>
            <person name="Diorio-Toth L."/>
        </authorList>
    </citation>
    <scope>NUCLEOTIDE SEQUENCE</scope>
    <source>
        <strain evidence="1">GD03796</strain>
    </source>
</reference>
<dbReference type="AlphaFoldDB" id="A0AA43AKY4"/>
<sequence>MRLKLLSVAVAAALVGGCSPSNVYKDHSAPQIVSTRNQTNTVAQNPVGAGQNDLAAAVQQKVEKATTRHEWASVATASSTMKPMLESATNPIVNTPTVLMKSQAPIVTSGKVFVPINKTKPIVVTVEKTSLIVRAGETWERAFSRWFRDNGYQTVLYYFPGGVPTGFTSIPKKTHFSANDFQGAISAAQISFGNETNGKFIVSYDAMNKSAVIHVPGVLVQTFNVAAGSLKANAIRLTESYGWNTTAQDWRPQDDYYVPSSWPIVTERGDIASALNALIESYPVQPQLLKSTQHVYFVQGN</sequence>
<evidence type="ECO:0000313" key="2">
    <source>
        <dbReference type="Proteomes" id="UP001160758"/>
    </source>
</evidence>
<protein>
    <submittedName>
        <fullName evidence="1">Uncharacterized protein</fullName>
    </submittedName>
</protein>
<dbReference type="EMBL" id="JAOCFT010000002">
    <property type="protein sequence ID" value="MDH1900227.1"/>
    <property type="molecule type" value="Genomic_DNA"/>
</dbReference>
<dbReference type="Proteomes" id="UP001160758">
    <property type="component" value="Unassembled WGS sequence"/>
</dbReference>
<gene>
    <name evidence="1" type="ORF">N5I07_22305</name>
</gene>
<accession>A0AA43AKY4</accession>
<name>A0AA43AKY4_AERCA</name>
<organism evidence="1 2">
    <name type="scientific">Aeromonas caviae</name>
    <name type="common">Aeromonas punctata</name>
    <dbReference type="NCBI Taxonomy" id="648"/>
    <lineage>
        <taxon>Bacteria</taxon>
        <taxon>Pseudomonadati</taxon>
        <taxon>Pseudomonadota</taxon>
        <taxon>Gammaproteobacteria</taxon>
        <taxon>Aeromonadales</taxon>
        <taxon>Aeromonadaceae</taxon>
        <taxon>Aeromonas</taxon>
    </lineage>
</organism>
<dbReference type="RefSeq" id="WP_210538361.1">
    <property type="nucleotide sequence ID" value="NZ_CP100393.1"/>
</dbReference>
<evidence type="ECO:0000313" key="1">
    <source>
        <dbReference type="EMBL" id="MDH1900227.1"/>
    </source>
</evidence>